<dbReference type="SUPFAM" id="SSF53474">
    <property type="entry name" value="alpha/beta-Hydrolases"/>
    <property type="match status" value="1"/>
</dbReference>
<organism evidence="3 4">
    <name type="scientific">Gordonia humi</name>
    <dbReference type="NCBI Taxonomy" id="686429"/>
    <lineage>
        <taxon>Bacteria</taxon>
        <taxon>Bacillati</taxon>
        <taxon>Actinomycetota</taxon>
        <taxon>Actinomycetes</taxon>
        <taxon>Mycobacteriales</taxon>
        <taxon>Gordoniaceae</taxon>
        <taxon>Gordonia</taxon>
    </lineage>
</organism>
<evidence type="ECO:0000259" key="2">
    <source>
        <dbReference type="Pfam" id="PF12697"/>
    </source>
</evidence>
<dbReference type="GO" id="GO:0003824">
    <property type="term" value="F:catalytic activity"/>
    <property type="evidence" value="ECO:0007669"/>
    <property type="project" value="UniProtKB-ARBA"/>
</dbReference>
<dbReference type="Gene3D" id="3.40.50.1820">
    <property type="entry name" value="alpha/beta hydrolase"/>
    <property type="match status" value="1"/>
</dbReference>
<protein>
    <submittedName>
        <fullName evidence="3">Pimeloyl-ACP methyl ester carboxylesterase</fullName>
    </submittedName>
</protein>
<proteinExistence type="inferred from homology"/>
<evidence type="ECO:0000313" key="3">
    <source>
        <dbReference type="EMBL" id="MBB4138203.1"/>
    </source>
</evidence>
<dbReference type="PANTHER" id="PTHR22946">
    <property type="entry name" value="DIENELACTONE HYDROLASE DOMAIN-CONTAINING PROTEIN-RELATED"/>
    <property type="match status" value="1"/>
</dbReference>
<comment type="similarity">
    <text evidence="1">Belongs to the AB hydrolase superfamily. FUS2 hydrolase family.</text>
</comment>
<dbReference type="Proteomes" id="UP000551501">
    <property type="component" value="Unassembled WGS sequence"/>
</dbReference>
<name>A0A840F6M5_9ACTN</name>
<comment type="caution">
    <text evidence="3">The sequence shown here is derived from an EMBL/GenBank/DDBJ whole genome shotgun (WGS) entry which is preliminary data.</text>
</comment>
<sequence>MSVEPMQRSSSDIVYRFQDREMDFAFQYALGAAKTGGLDAGELHYIASNIEDGSGASWVTEFERYGDAQYRLAMEWAARGRRRSAGELLMKAYYCYRQAWQFSGNTEAFDALIDKYESAFSKSTSITDPALTSLDIPFGESTLPGLFLDRGPQAPTVIFIGGLDSCKEEMYHLIGLNAWRRGYTAVIVDLPGQGSTPNRGLHLMSDAAVPIGAVIDYLIETRGQDPARLAIMGMSAGGYLVSRAVMTERRLAACIASTPIYDGGGILPREAIEQLASAGAMRDTFRMYLWRSGTSTPGEFADLIATFQADPAPVQCRYLSIAGTGEGPAFLEQARTWHQRLSVEEKTLIELDASTGADAHCQVNNPTRLAQEVCDWLDEVFDQREAPGDASSR</sequence>
<dbReference type="RefSeq" id="WP_183373417.1">
    <property type="nucleotide sequence ID" value="NZ_BAABHL010000168.1"/>
</dbReference>
<keyword evidence="4" id="KW-1185">Reference proteome</keyword>
<accession>A0A840F6M5</accession>
<dbReference type="PANTHER" id="PTHR22946:SF12">
    <property type="entry name" value="CONIDIAL PIGMENT BIOSYNTHESIS PROTEIN AYG1 (AFU_ORTHOLOGUE AFUA_2G17550)"/>
    <property type="match status" value="1"/>
</dbReference>
<evidence type="ECO:0000313" key="4">
    <source>
        <dbReference type="Proteomes" id="UP000551501"/>
    </source>
</evidence>
<dbReference type="Pfam" id="PF12697">
    <property type="entry name" value="Abhydrolase_6"/>
    <property type="match status" value="1"/>
</dbReference>
<dbReference type="Gene3D" id="1.20.1440.110">
    <property type="entry name" value="acylaminoacyl peptidase"/>
    <property type="match status" value="1"/>
</dbReference>
<dbReference type="InterPro" id="IPR029058">
    <property type="entry name" value="AB_hydrolase_fold"/>
</dbReference>
<dbReference type="AlphaFoldDB" id="A0A840F6M5"/>
<feature type="domain" description="AB hydrolase-1" evidence="2">
    <location>
        <begin position="169"/>
        <end position="324"/>
    </location>
</feature>
<reference evidence="3 4" key="1">
    <citation type="submission" date="2020-08" db="EMBL/GenBank/DDBJ databases">
        <title>Sequencing the genomes of 1000 actinobacteria strains.</title>
        <authorList>
            <person name="Klenk H.-P."/>
        </authorList>
    </citation>
    <scope>NUCLEOTIDE SEQUENCE [LARGE SCALE GENOMIC DNA]</scope>
    <source>
        <strain evidence="3 4">DSM 45298</strain>
    </source>
</reference>
<dbReference type="InterPro" id="IPR000073">
    <property type="entry name" value="AB_hydrolase_1"/>
</dbReference>
<dbReference type="EMBL" id="JACIFP010000003">
    <property type="protein sequence ID" value="MBB4138203.1"/>
    <property type="molecule type" value="Genomic_DNA"/>
</dbReference>
<dbReference type="InterPro" id="IPR050261">
    <property type="entry name" value="FrsA_esterase"/>
</dbReference>
<gene>
    <name evidence="3" type="ORF">BKA16_004828</name>
</gene>
<evidence type="ECO:0000256" key="1">
    <source>
        <dbReference type="ARBA" id="ARBA00038115"/>
    </source>
</evidence>